<keyword evidence="6 11" id="KW-0798">TonB box</keyword>
<evidence type="ECO:0000256" key="8">
    <source>
        <dbReference type="ARBA" id="ARBA00023170"/>
    </source>
</evidence>
<keyword evidence="9 10" id="KW-0998">Cell outer membrane</keyword>
<evidence type="ECO:0000256" key="6">
    <source>
        <dbReference type="ARBA" id="ARBA00023077"/>
    </source>
</evidence>
<evidence type="ECO:0000259" key="13">
    <source>
        <dbReference type="Pfam" id="PF07715"/>
    </source>
</evidence>
<dbReference type="InterPro" id="IPR039426">
    <property type="entry name" value="TonB-dep_rcpt-like"/>
</dbReference>
<reference evidence="14 15" key="1">
    <citation type="submission" date="2019-11" db="EMBL/GenBank/DDBJ databases">
        <title>Novel species isolated from a subtropical stream in China.</title>
        <authorList>
            <person name="Lu H."/>
        </authorList>
    </citation>
    <scope>NUCLEOTIDE SEQUENCE [LARGE SCALE GENOMIC DNA]</scope>
    <source>
        <strain evidence="14 15">FT92W</strain>
    </source>
</reference>
<proteinExistence type="inferred from homology"/>
<evidence type="ECO:0000256" key="9">
    <source>
        <dbReference type="ARBA" id="ARBA00023237"/>
    </source>
</evidence>
<dbReference type="AlphaFoldDB" id="A0A7X2IQI9"/>
<dbReference type="PANTHER" id="PTHR47234">
    <property type="match status" value="1"/>
</dbReference>
<dbReference type="Gene3D" id="2.40.170.20">
    <property type="entry name" value="TonB-dependent receptor, beta-barrel domain"/>
    <property type="match status" value="1"/>
</dbReference>
<comment type="similarity">
    <text evidence="2 10 11">Belongs to the TonB-dependent receptor family.</text>
</comment>
<keyword evidence="7 10" id="KW-0472">Membrane</keyword>
<dbReference type="InterPro" id="IPR036942">
    <property type="entry name" value="Beta-barrel_TonB_sf"/>
</dbReference>
<evidence type="ECO:0000256" key="10">
    <source>
        <dbReference type="PROSITE-ProRule" id="PRU01360"/>
    </source>
</evidence>
<evidence type="ECO:0000256" key="1">
    <source>
        <dbReference type="ARBA" id="ARBA00004571"/>
    </source>
</evidence>
<feature type="domain" description="TonB-dependent receptor-like beta-barrel" evidence="12">
    <location>
        <begin position="390"/>
        <end position="887"/>
    </location>
</feature>
<dbReference type="SUPFAM" id="SSF56935">
    <property type="entry name" value="Porins"/>
    <property type="match status" value="1"/>
</dbReference>
<dbReference type="InterPro" id="IPR037066">
    <property type="entry name" value="Plug_dom_sf"/>
</dbReference>
<protein>
    <submittedName>
        <fullName evidence="14">TonB-dependent receptor</fullName>
    </submittedName>
</protein>
<name>A0A7X2IQI9_9BURK</name>
<feature type="domain" description="TonB-dependent receptor plug" evidence="13">
    <location>
        <begin position="65"/>
        <end position="182"/>
    </location>
</feature>
<evidence type="ECO:0000256" key="5">
    <source>
        <dbReference type="ARBA" id="ARBA00022692"/>
    </source>
</evidence>
<evidence type="ECO:0000256" key="2">
    <source>
        <dbReference type="ARBA" id="ARBA00009810"/>
    </source>
</evidence>
<keyword evidence="3 10" id="KW-0813">Transport</keyword>
<comment type="caution">
    <text evidence="14">The sequence shown here is derived from an EMBL/GenBank/DDBJ whole genome shotgun (WGS) entry which is preliminary data.</text>
</comment>
<sequence>MSLHNATGGALPEKSVLSRSIGVALGALPLAAFIGLPGAAHAQQGDAPVQRVEITGSSIKRIDAETALPVQVIRREDIDKSGVTTAAELLKNISANTAPLSDGASITDGTSGQRGFNGANLRGIGVSSTLVLLNGRRLANFASPGDNAGVDLNNIPAGAVQRVEVLKDGASAIYGTDAIGGVINFITRKDYTGVDLNASMAGTQHGGADKRTASISAGYGSLTDDRFNVFGVLDVQQLGALRSSQRDFIRERPLAANLPALMSSNTYPANIDISSAQRAALIRAGLLPAGSTASRVNPSAPGCAPPATVYAPSGPGGKAGCSYDYMEDTELYPEASKIGFVGRATFQVNSDTQLFAELVQSQAESRYVLSPNPQRIRNLPVGILPAAYRAALTGAGLPATFSGVRYRMTEAGNRTNEVTSDAQRLVLGATGAAAGWDYDVGLSRAQNKAVDHYVDGYVLYDKFDAAVRAGTVNPFGPSTQAGRDLIDSIKVNDAARRSKGVSTALDGKMSRPLMALAGGDLAVALGAELRREHMTFAPSALLLSNNIAGDRDSGLAAGSTTDLKATDDRRRVASVYGELNAPLSKTLEVQVALRHDRYSEVGSTTNPKLGVRWQPVQQLVLRGSAGTGFRAPSLSDLKRPTTYGSASSFLTDPQCVNSGLDSIDGCTDQWPVERRSNPDLKPEKSRQFSLGAVWEATRQLTLTADYWNIRKSDVISTLGEQIIVDNPSKYNGKYIQRDADGFITNILLRKENQGKLNTSGLDLGYDYKGAATDYGRFSSNLSGTVILKYDRQFGPLEATRSNLGLFLNDQVIQRWRHRISFGWDQGPYSLTLANQFSSGYTDQNTTYDPSADKLLPARRVKAYSLWDLTGSWAISKQLKLRAGVLNLADTAPPYSNQAYYFLAGYDPTYTDPRGRSAFASVSYAFR</sequence>
<evidence type="ECO:0000259" key="12">
    <source>
        <dbReference type="Pfam" id="PF00593"/>
    </source>
</evidence>
<dbReference type="Proteomes" id="UP000446768">
    <property type="component" value="Unassembled WGS sequence"/>
</dbReference>
<organism evidence="14 15">
    <name type="scientific">Pseudoduganella rivuli</name>
    <dbReference type="NCBI Taxonomy" id="2666085"/>
    <lineage>
        <taxon>Bacteria</taxon>
        <taxon>Pseudomonadati</taxon>
        <taxon>Pseudomonadota</taxon>
        <taxon>Betaproteobacteria</taxon>
        <taxon>Burkholderiales</taxon>
        <taxon>Oxalobacteraceae</taxon>
        <taxon>Telluria group</taxon>
        <taxon>Pseudoduganella</taxon>
    </lineage>
</organism>
<dbReference type="InterPro" id="IPR000531">
    <property type="entry name" value="Beta-barrel_TonB"/>
</dbReference>
<gene>
    <name evidence="14" type="ORF">GJ700_18555</name>
</gene>
<dbReference type="CDD" id="cd01347">
    <property type="entry name" value="ligand_gated_channel"/>
    <property type="match status" value="1"/>
</dbReference>
<keyword evidence="8 14" id="KW-0675">Receptor</keyword>
<evidence type="ECO:0000313" key="15">
    <source>
        <dbReference type="Proteomes" id="UP000446768"/>
    </source>
</evidence>
<evidence type="ECO:0000256" key="7">
    <source>
        <dbReference type="ARBA" id="ARBA00023136"/>
    </source>
</evidence>
<keyword evidence="5 10" id="KW-0812">Transmembrane</keyword>
<dbReference type="PROSITE" id="PS52016">
    <property type="entry name" value="TONB_DEPENDENT_REC_3"/>
    <property type="match status" value="1"/>
</dbReference>
<dbReference type="InterPro" id="IPR012910">
    <property type="entry name" value="Plug_dom"/>
</dbReference>
<keyword evidence="4 10" id="KW-1134">Transmembrane beta strand</keyword>
<dbReference type="RefSeq" id="WP_154376558.1">
    <property type="nucleotide sequence ID" value="NZ_WKJJ01000011.1"/>
</dbReference>
<dbReference type="EMBL" id="WKJJ01000011">
    <property type="protein sequence ID" value="MRV73718.1"/>
    <property type="molecule type" value="Genomic_DNA"/>
</dbReference>
<evidence type="ECO:0000256" key="4">
    <source>
        <dbReference type="ARBA" id="ARBA00022452"/>
    </source>
</evidence>
<comment type="subcellular location">
    <subcellularLocation>
        <location evidence="1 10">Cell outer membrane</location>
        <topology evidence="1 10">Multi-pass membrane protein</topology>
    </subcellularLocation>
</comment>
<dbReference type="Pfam" id="PF07715">
    <property type="entry name" value="Plug"/>
    <property type="match status" value="1"/>
</dbReference>
<dbReference type="PANTHER" id="PTHR47234:SF2">
    <property type="entry name" value="TONB-DEPENDENT RECEPTOR"/>
    <property type="match status" value="1"/>
</dbReference>
<dbReference type="GO" id="GO:0009279">
    <property type="term" value="C:cell outer membrane"/>
    <property type="evidence" value="ECO:0007669"/>
    <property type="project" value="UniProtKB-SubCell"/>
</dbReference>
<evidence type="ECO:0000256" key="11">
    <source>
        <dbReference type="RuleBase" id="RU003357"/>
    </source>
</evidence>
<dbReference type="Pfam" id="PF00593">
    <property type="entry name" value="TonB_dep_Rec_b-barrel"/>
    <property type="match status" value="1"/>
</dbReference>
<evidence type="ECO:0000313" key="14">
    <source>
        <dbReference type="EMBL" id="MRV73718.1"/>
    </source>
</evidence>
<accession>A0A7X2IQI9</accession>
<keyword evidence="15" id="KW-1185">Reference proteome</keyword>
<dbReference type="Gene3D" id="2.170.130.10">
    <property type="entry name" value="TonB-dependent receptor, plug domain"/>
    <property type="match status" value="1"/>
</dbReference>
<evidence type="ECO:0000256" key="3">
    <source>
        <dbReference type="ARBA" id="ARBA00022448"/>
    </source>
</evidence>